<gene>
    <name evidence="2" type="ORF">IX56_02110</name>
</gene>
<feature type="transmembrane region" description="Helical" evidence="1">
    <location>
        <begin position="12"/>
        <end position="35"/>
    </location>
</feature>
<dbReference type="RefSeq" id="WP_036707031.1">
    <property type="nucleotide sequence ID" value="NZ_JRKQ01000005.1"/>
</dbReference>
<dbReference type="Proteomes" id="UP000029858">
    <property type="component" value="Unassembled WGS sequence"/>
</dbReference>
<comment type="caution">
    <text evidence="2">The sequence shown here is derived from an EMBL/GenBank/DDBJ whole genome shotgun (WGS) entry which is preliminary data.</text>
</comment>
<dbReference type="Pfam" id="PF23858">
    <property type="entry name" value="DUF7220"/>
    <property type="match status" value="1"/>
</dbReference>
<protein>
    <submittedName>
        <fullName evidence="2">Uncharacterized protein</fullName>
    </submittedName>
</protein>
<name>A0A099GKV0_9RHOB</name>
<evidence type="ECO:0000313" key="2">
    <source>
        <dbReference type="EMBL" id="KGJ23439.1"/>
    </source>
</evidence>
<evidence type="ECO:0000313" key="3">
    <source>
        <dbReference type="Proteomes" id="UP000029858"/>
    </source>
</evidence>
<keyword evidence="1" id="KW-0472">Membrane</keyword>
<dbReference type="AlphaFoldDB" id="A0A099GKV0"/>
<proteinExistence type="predicted"/>
<sequence>MKQSRAMSLIEAIANVAVGFWVAVAAQALVFPLFGFHAAPAQHLAIGAIFTGVSLIRSFALRRLFEAIRQQAVR</sequence>
<accession>A0A099GKV0</accession>
<evidence type="ECO:0000256" key="1">
    <source>
        <dbReference type="SAM" id="Phobius"/>
    </source>
</evidence>
<reference evidence="2 3" key="1">
    <citation type="submission" date="2014-09" db="EMBL/GenBank/DDBJ databases">
        <authorList>
            <person name="McGinnis J.M."/>
            <person name="Wolfgang W.J."/>
        </authorList>
    </citation>
    <scope>NUCLEOTIDE SEQUENCE [LARGE SCALE GENOMIC DNA]</scope>
    <source>
        <strain evidence="2 3">5503</strain>
    </source>
</reference>
<reference evidence="2 3" key="2">
    <citation type="submission" date="2014-10" db="EMBL/GenBank/DDBJ databases">
        <title>Paracoccus sanguinis sp. nov., isolated from clinical specimens of New York State patients.</title>
        <authorList>
            <person name="Mingle L.A."/>
            <person name="Cole J.A."/>
            <person name="Lapierre P."/>
            <person name="Musser K.A."/>
        </authorList>
    </citation>
    <scope>NUCLEOTIDE SEQUENCE [LARGE SCALE GENOMIC DNA]</scope>
    <source>
        <strain evidence="2 3">5503</strain>
    </source>
</reference>
<keyword evidence="1" id="KW-0812">Transmembrane</keyword>
<dbReference type="InterPro" id="IPR055644">
    <property type="entry name" value="DUF7220"/>
</dbReference>
<keyword evidence="1" id="KW-1133">Transmembrane helix</keyword>
<organism evidence="2 3">
    <name type="scientific">Paracoccus sanguinis</name>
    <dbReference type="NCBI Taxonomy" id="1545044"/>
    <lineage>
        <taxon>Bacteria</taxon>
        <taxon>Pseudomonadati</taxon>
        <taxon>Pseudomonadota</taxon>
        <taxon>Alphaproteobacteria</taxon>
        <taxon>Rhodobacterales</taxon>
        <taxon>Paracoccaceae</taxon>
        <taxon>Paracoccus</taxon>
    </lineage>
</organism>
<dbReference type="EMBL" id="JRKQ01000005">
    <property type="protein sequence ID" value="KGJ23439.1"/>
    <property type="molecule type" value="Genomic_DNA"/>
</dbReference>
<feature type="transmembrane region" description="Helical" evidence="1">
    <location>
        <begin position="41"/>
        <end position="60"/>
    </location>
</feature>